<dbReference type="InParanoid" id="A0A1Y2ALP2"/>
<feature type="domain" description="Formin GTPase-binding" evidence="2">
    <location>
        <begin position="137"/>
        <end position="445"/>
    </location>
</feature>
<protein>
    <submittedName>
        <fullName evidence="3">Armadillo-type protein</fullName>
    </submittedName>
</protein>
<dbReference type="InterPro" id="IPR011989">
    <property type="entry name" value="ARM-like"/>
</dbReference>
<dbReference type="GO" id="GO:0003779">
    <property type="term" value="F:actin binding"/>
    <property type="evidence" value="ECO:0007669"/>
    <property type="project" value="InterPro"/>
</dbReference>
<dbReference type="GO" id="GO:0031267">
    <property type="term" value="F:small GTPase binding"/>
    <property type="evidence" value="ECO:0007669"/>
    <property type="project" value="InterPro"/>
</dbReference>
<dbReference type="GO" id="GO:0030036">
    <property type="term" value="P:actin cytoskeleton organization"/>
    <property type="evidence" value="ECO:0007669"/>
    <property type="project" value="InterPro"/>
</dbReference>
<dbReference type="SMART" id="SM01140">
    <property type="entry name" value="Drf_GBD"/>
    <property type="match status" value="1"/>
</dbReference>
<organism evidence="3 4">
    <name type="scientific">Naematelia encephala</name>
    <dbReference type="NCBI Taxonomy" id="71784"/>
    <lineage>
        <taxon>Eukaryota</taxon>
        <taxon>Fungi</taxon>
        <taxon>Dikarya</taxon>
        <taxon>Basidiomycota</taxon>
        <taxon>Agaricomycotina</taxon>
        <taxon>Tremellomycetes</taxon>
        <taxon>Tremellales</taxon>
        <taxon>Naemateliaceae</taxon>
        <taxon>Naematelia</taxon>
    </lineage>
</organism>
<dbReference type="Proteomes" id="UP000193986">
    <property type="component" value="Unassembled WGS sequence"/>
</dbReference>
<dbReference type="InterPro" id="IPR016024">
    <property type="entry name" value="ARM-type_fold"/>
</dbReference>
<dbReference type="AlphaFoldDB" id="A0A1Y2ALP2"/>
<gene>
    <name evidence="3" type="ORF">BCR39DRAFT_501139</name>
</gene>
<dbReference type="InterPro" id="IPR010473">
    <property type="entry name" value="GTPase-bd"/>
</dbReference>
<sequence length="697" mass="76408">MQAHPSHAPPRQLSVPRPPPMLPPGMPIKADNVKVSHHPRAPSQQRMSMPVPSTAPGPPRSAQGHHLPRPPRSNSSSVTSRPSPAMSSGTDDSLRESKRVNMPHPRAYRQDSGRSAREENLKTPREQWLETPQTPSASRMGGMNDLDSQFDQLLDSLQVSSSVRRKINVVSSDIKSSILNSTLSANPTILSSLGLPSPAPNETPKVKKRLSTPMLRKVKSSGSLGSPGPNPEVGKTYMVAGDQFTIVASPLASPNPMSPPKHTQRMSTDLSRPAKARHMSTGPARPLSLFASSSSGSVQSFGRAGGKGLNIAMGERPDAFIAWLSAYKATDLKMDVARCKKLRMLLRHESTAWVDAFINGGGYKLVLARLQDLLDVEWREEQHDDQMLYELLRCIKALFTSEIGKSALRSSYPQPFPALSTLLFSEKKPGDLACRQIIIELWLSLFELFPATASSARPSSIRFDGATDVKAGVLDPGKDVRGLLAPEQEDKTKDQHEFITQAHRPKPFKAWVGELSDICRDYFWCVNSSCTRVGTNHVRVFCHGSSTLWALDEVDPALVERPVAPGGATGGVEFEAMNYVVTHFRLLNALCENLAAQSPRLAGQLHYDLFASGMDRILVTLRKASTTYYPTLHLELARYVYQLRTASPSGRLPSLIEKLVGSPPEEVRRRTASKAEYLPDPFAVQGGSGRGTWDMQS</sequence>
<dbReference type="EMBL" id="MCFC01000083">
    <property type="protein sequence ID" value="ORY23137.1"/>
    <property type="molecule type" value="Genomic_DNA"/>
</dbReference>
<feature type="compositionally biased region" description="Basic and acidic residues" evidence="1">
    <location>
        <begin position="108"/>
        <end position="128"/>
    </location>
</feature>
<dbReference type="Pfam" id="PF06371">
    <property type="entry name" value="Drf_GBD"/>
    <property type="match status" value="1"/>
</dbReference>
<feature type="region of interest" description="Disordered" evidence="1">
    <location>
        <begin position="1"/>
        <end position="143"/>
    </location>
</feature>
<name>A0A1Y2ALP2_9TREE</name>
<feature type="compositionally biased region" description="Pro residues" evidence="1">
    <location>
        <begin position="16"/>
        <end position="26"/>
    </location>
</feature>
<evidence type="ECO:0000313" key="4">
    <source>
        <dbReference type="Proteomes" id="UP000193986"/>
    </source>
</evidence>
<reference evidence="3 4" key="1">
    <citation type="submission" date="2016-07" db="EMBL/GenBank/DDBJ databases">
        <title>Pervasive Adenine N6-methylation of Active Genes in Fungi.</title>
        <authorList>
            <consortium name="DOE Joint Genome Institute"/>
            <person name="Mondo S.J."/>
            <person name="Dannebaum R.O."/>
            <person name="Kuo R.C."/>
            <person name="Labutti K."/>
            <person name="Haridas S."/>
            <person name="Kuo A."/>
            <person name="Salamov A."/>
            <person name="Ahrendt S.R."/>
            <person name="Lipzen A."/>
            <person name="Sullivan W."/>
            <person name="Andreopoulos W.B."/>
            <person name="Clum A."/>
            <person name="Lindquist E."/>
            <person name="Daum C."/>
            <person name="Ramamoorthy G.K."/>
            <person name="Gryganskyi A."/>
            <person name="Culley D."/>
            <person name="Magnuson J.K."/>
            <person name="James T.Y."/>
            <person name="O'Malley M.A."/>
            <person name="Stajich J.E."/>
            <person name="Spatafora J.W."/>
            <person name="Visel A."/>
            <person name="Grigoriev I.V."/>
        </authorList>
    </citation>
    <scope>NUCLEOTIDE SEQUENCE [LARGE SCALE GENOMIC DNA]</scope>
    <source>
        <strain evidence="3 4">68-887.2</strain>
    </source>
</reference>
<accession>A0A1Y2ALP2</accession>
<dbReference type="Gene3D" id="1.25.10.10">
    <property type="entry name" value="Leucine-rich Repeat Variant"/>
    <property type="match status" value="1"/>
</dbReference>
<comment type="caution">
    <text evidence="3">The sequence shown here is derived from an EMBL/GenBank/DDBJ whole genome shotgun (WGS) entry which is preliminary data.</text>
</comment>
<feature type="compositionally biased region" description="Low complexity" evidence="1">
    <location>
        <begin position="72"/>
        <end position="88"/>
    </location>
</feature>
<dbReference type="SUPFAM" id="SSF48371">
    <property type="entry name" value="ARM repeat"/>
    <property type="match status" value="1"/>
</dbReference>
<evidence type="ECO:0000256" key="1">
    <source>
        <dbReference type="SAM" id="MobiDB-lite"/>
    </source>
</evidence>
<evidence type="ECO:0000259" key="2">
    <source>
        <dbReference type="SMART" id="SM01140"/>
    </source>
</evidence>
<keyword evidence="4" id="KW-1185">Reference proteome</keyword>
<proteinExistence type="predicted"/>
<dbReference type="OrthoDB" id="2155261at2759"/>
<evidence type="ECO:0000313" key="3">
    <source>
        <dbReference type="EMBL" id="ORY23137.1"/>
    </source>
</evidence>